<keyword evidence="1" id="KW-0378">Hydrolase</keyword>
<dbReference type="EMBL" id="JACCFK010000002">
    <property type="protein sequence ID" value="NYI93350.1"/>
    <property type="molecule type" value="Genomic_DNA"/>
</dbReference>
<dbReference type="PANTHER" id="PTHR43481">
    <property type="entry name" value="FRUCTOSE-1-PHOSPHATE PHOSPHATASE"/>
    <property type="match status" value="1"/>
</dbReference>
<dbReference type="SFLD" id="SFLDS00003">
    <property type="entry name" value="Haloacid_Dehalogenase"/>
    <property type="match status" value="1"/>
</dbReference>
<sequence>MSGIRGAVVFDCDGLLLDTAAAWFAAFRAGAQALDQELSDRQFASLTGASVGAAAARIALWAGETGETGRVAKMLDEALRTAVEHRPPAALPGAVELVSALSGRVPLGVASNAPAGVLTEVLRGAGLWPAFGTVVSADDVAAPKPAPDVYRAACRRLGADPGGAVALEDSAAGATAAQAAGMALVVVTNSGWPGRTPLRWPGTGRPVLYVRALDDPAVLPHLLHG</sequence>
<organism evidence="1 2">
    <name type="scientific">Amycolatopsis endophytica</name>
    <dbReference type="NCBI Taxonomy" id="860233"/>
    <lineage>
        <taxon>Bacteria</taxon>
        <taxon>Bacillati</taxon>
        <taxon>Actinomycetota</taxon>
        <taxon>Actinomycetes</taxon>
        <taxon>Pseudonocardiales</taxon>
        <taxon>Pseudonocardiaceae</taxon>
        <taxon>Amycolatopsis</taxon>
    </lineage>
</organism>
<dbReference type="InterPro" id="IPR006439">
    <property type="entry name" value="HAD-SF_hydro_IA"/>
</dbReference>
<dbReference type="SFLD" id="SFLDG01129">
    <property type="entry name" value="C1.5:_HAD__Beta-PGM__Phosphata"/>
    <property type="match status" value="1"/>
</dbReference>
<dbReference type="PANTHER" id="PTHR43481:SF4">
    <property type="entry name" value="GLYCEROL-1-PHOSPHATE PHOSPHOHYDROLASE 1-RELATED"/>
    <property type="match status" value="1"/>
</dbReference>
<accession>A0A853BE93</accession>
<dbReference type="RefSeq" id="WP_179777538.1">
    <property type="nucleotide sequence ID" value="NZ_JACCFK010000002.1"/>
</dbReference>
<protein>
    <submittedName>
        <fullName evidence="1">HAD superfamily hydrolase (TIGR01509 family)</fullName>
    </submittedName>
</protein>
<dbReference type="NCBIfam" id="TIGR01509">
    <property type="entry name" value="HAD-SF-IA-v3"/>
    <property type="match status" value="1"/>
</dbReference>
<dbReference type="AlphaFoldDB" id="A0A853BE93"/>
<keyword evidence="2" id="KW-1185">Reference proteome</keyword>
<dbReference type="InterPro" id="IPR036412">
    <property type="entry name" value="HAD-like_sf"/>
</dbReference>
<evidence type="ECO:0000313" key="2">
    <source>
        <dbReference type="Proteomes" id="UP000549616"/>
    </source>
</evidence>
<proteinExistence type="predicted"/>
<dbReference type="Gene3D" id="1.10.150.240">
    <property type="entry name" value="Putative phosphatase, domain 2"/>
    <property type="match status" value="1"/>
</dbReference>
<dbReference type="Pfam" id="PF00702">
    <property type="entry name" value="Hydrolase"/>
    <property type="match status" value="1"/>
</dbReference>
<dbReference type="PRINTS" id="PR00413">
    <property type="entry name" value="HADHALOGNASE"/>
</dbReference>
<dbReference type="Gene3D" id="3.40.50.1000">
    <property type="entry name" value="HAD superfamily/HAD-like"/>
    <property type="match status" value="1"/>
</dbReference>
<reference evidence="1 2" key="1">
    <citation type="submission" date="2020-07" db="EMBL/GenBank/DDBJ databases">
        <title>Sequencing the genomes of 1000 actinobacteria strains.</title>
        <authorList>
            <person name="Klenk H.-P."/>
        </authorList>
    </citation>
    <scope>NUCLEOTIDE SEQUENCE [LARGE SCALE GENOMIC DNA]</scope>
    <source>
        <strain evidence="1 2">DSM 104006</strain>
    </source>
</reference>
<name>A0A853BE93_9PSEU</name>
<dbReference type="InterPro" id="IPR023214">
    <property type="entry name" value="HAD_sf"/>
</dbReference>
<dbReference type="InterPro" id="IPR051806">
    <property type="entry name" value="HAD-like_SPP"/>
</dbReference>
<dbReference type="Proteomes" id="UP000549616">
    <property type="component" value="Unassembled WGS sequence"/>
</dbReference>
<dbReference type="SUPFAM" id="SSF56784">
    <property type="entry name" value="HAD-like"/>
    <property type="match status" value="1"/>
</dbReference>
<dbReference type="CDD" id="cd07505">
    <property type="entry name" value="HAD_BPGM-like"/>
    <property type="match status" value="1"/>
</dbReference>
<comment type="caution">
    <text evidence="1">The sequence shown here is derived from an EMBL/GenBank/DDBJ whole genome shotgun (WGS) entry which is preliminary data.</text>
</comment>
<evidence type="ECO:0000313" key="1">
    <source>
        <dbReference type="EMBL" id="NYI93350.1"/>
    </source>
</evidence>
<dbReference type="GO" id="GO:0050308">
    <property type="term" value="F:sugar-phosphatase activity"/>
    <property type="evidence" value="ECO:0007669"/>
    <property type="project" value="TreeGrafter"/>
</dbReference>
<gene>
    <name evidence="1" type="ORF">HNR02_006725</name>
</gene>
<dbReference type="InterPro" id="IPR023198">
    <property type="entry name" value="PGP-like_dom2"/>
</dbReference>